<organism evidence="8 9">
    <name type="scientific">Cucurbita argyrosperma subsp. sororia</name>
    <dbReference type="NCBI Taxonomy" id="37648"/>
    <lineage>
        <taxon>Eukaryota</taxon>
        <taxon>Viridiplantae</taxon>
        <taxon>Streptophyta</taxon>
        <taxon>Embryophyta</taxon>
        <taxon>Tracheophyta</taxon>
        <taxon>Spermatophyta</taxon>
        <taxon>Magnoliopsida</taxon>
        <taxon>eudicotyledons</taxon>
        <taxon>Gunneridae</taxon>
        <taxon>Pentapetalae</taxon>
        <taxon>rosids</taxon>
        <taxon>fabids</taxon>
        <taxon>Cucurbitales</taxon>
        <taxon>Cucurbitaceae</taxon>
        <taxon>Cucurbiteae</taxon>
        <taxon>Cucurbita</taxon>
    </lineage>
</organism>
<accession>A0AAV6LTZ4</accession>
<keyword evidence="9" id="KW-1185">Reference proteome</keyword>
<dbReference type="PANTHER" id="PTHR48064:SF1">
    <property type="entry name" value="RECEPTOR-LIKE PROTEIN 51-RELATED"/>
    <property type="match status" value="1"/>
</dbReference>
<comment type="subcellular location">
    <subcellularLocation>
        <location evidence="1">Cell membrane</location>
    </subcellularLocation>
</comment>
<comment type="caution">
    <text evidence="8">The sequence shown here is derived from an EMBL/GenBank/DDBJ whole genome shotgun (WGS) entry which is preliminary data.</text>
</comment>
<dbReference type="Pfam" id="PF00560">
    <property type="entry name" value="LRR_1"/>
    <property type="match status" value="1"/>
</dbReference>
<feature type="chain" id="PRO_5043731013" evidence="7">
    <location>
        <begin position="27"/>
        <end position="508"/>
    </location>
</feature>
<dbReference type="EMBL" id="JAGKQH010000020">
    <property type="protein sequence ID" value="KAG6570561.1"/>
    <property type="molecule type" value="Genomic_DNA"/>
</dbReference>
<keyword evidence="8" id="KW-0675">Receptor</keyword>
<dbReference type="InterPro" id="IPR001611">
    <property type="entry name" value="Leu-rich_rpt"/>
</dbReference>
<dbReference type="GO" id="GO:0051707">
    <property type="term" value="P:response to other organism"/>
    <property type="evidence" value="ECO:0007669"/>
    <property type="project" value="UniProtKB-ARBA"/>
</dbReference>
<keyword evidence="4 7" id="KW-0732">Signal</keyword>
<dbReference type="Pfam" id="PF13855">
    <property type="entry name" value="LRR_8"/>
    <property type="match status" value="2"/>
</dbReference>
<evidence type="ECO:0000313" key="9">
    <source>
        <dbReference type="Proteomes" id="UP000685013"/>
    </source>
</evidence>
<dbReference type="AlphaFoldDB" id="A0AAV6LTZ4"/>
<reference evidence="8 9" key="1">
    <citation type="journal article" date="2021" name="Hortic Res">
        <title>The domestication of Cucurbita argyrosperma as revealed by the genome of its wild relative.</title>
        <authorList>
            <person name="Barrera-Redondo J."/>
            <person name="Sanchez-de la Vega G."/>
            <person name="Aguirre-Liguori J.A."/>
            <person name="Castellanos-Morales G."/>
            <person name="Gutierrez-Guerrero Y.T."/>
            <person name="Aguirre-Dugua X."/>
            <person name="Aguirre-Planter E."/>
            <person name="Tenaillon M.I."/>
            <person name="Lira-Saade R."/>
            <person name="Eguiarte L.E."/>
        </authorList>
    </citation>
    <scope>NUCLEOTIDE SEQUENCE [LARGE SCALE GENOMIC DNA]</scope>
    <source>
        <strain evidence="8">JBR-2021</strain>
    </source>
</reference>
<evidence type="ECO:0000256" key="4">
    <source>
        <dbReference type="ARBA" id="ARBA00022729"/>
    </source>
</evidence>
<evidence type="ECO:0000256" key="1">
    <source>
        <dbReference type="ARBA" id="ARBA00004236"/>
    </source>
</evidence>
<evidence type="ECO:0000256" key="5">
    <source>
        <dbReference type="ARBA" id="ARBA00022737"/>
    </source>
</evidence>
<dbReference type="FunFam" id="3.80.10.10:FF:000833">
    <property type="entry name" value="Protein TOO MANY MOUTHS"/>
    <property type="match status" value="1"/>
</dbReference>
<dbReference type="Proteomes" id="UP000685013">
    <property type="component" value="Chromosome 20"/>
</dbReference>
<gene>
    <name evidence="8" type="primary">RLP29</name>
    <name evidence="8" type="ORF">SDJN03_29476</name>
</gene>
<keyword evidence="3" id="KW-0433">Leucine-rich repeat</keyword>
<protein>
    <submittedName>
        <fullName evidence="8">Receptor like protein 29</fullName>
    </submittedName>
</protein>
<keyword evidence="5" id="KW-0677">Repeat</keyword>
<dbReference type="FunFam" id="3.80.10.10:FF:000269">
    <property type="entry name" value="Piriformospora indica-insensitive protein 2"/>
    <property type="match status" value="1"/>
</dbReference>
<evidence type="ECO:0000256" key="3">
    <source>
        <dbReference type="ARBA" id="ARBA00022614"/>
    </source>
</evidence>
<evidence type="ECO:0000256" key="2">
    <source>
        <dbReference type="ARBA" id="ARBA00022475"/>
    </source>
</evidence>
<dbReference type="SMART" id="SM00369">
    <property type="entry name" value="LRR_TYP"/>
    <property type="match status" value="3"/>
</dbReference>
<dbReference type="InterPro" id="IPR003591">
    <property type="entry name" value="Leu-rich_rpt_typical-subtyp"/>
</dbReference>
<name>A0AAV6LTZ4_9ROSI</name>
<proteinExistence type="predicted"/>
<keyword evidence="2" id="KW-1003">Cell membrane</keyword>
<dbReference type="InterPro" id="IPR053038">
    <property type="entry name" value="RLP_Defense"/>
</dbReference>
<dbReference type="PANTHER" id="PTHR48064">
    <property type="entry name" value="OS01G0750400 PROTEIN"/>
    <property type="match status" value="1"/>
</dbReference>
<feature type="non-terminal residue" evidence="8">
    <location>
        <position position="1"/>
    </location>
</feature>
<feature type="signal peptide" evidence="7">
    <location>
        <begin position="1"/>
        <end position="26"/>
    </location>
</feature>
<evidence type="ECO:0000256" key="6">
    <source>
        <dbReference type="ARBA" id="ARBA00023136"/>
    </source>
</evidence>
<keyword evidence="6" id="KW-0472">Membrane</keyword>
<dbReference type="GO" id="GO:0005886">
    <property type="term" value="C:plasma membrane"/>
    <property type="evidence" value="ECO:0007669"/>
    <property type="project" value="UniProtKB-SubCell"/>
</dbReference>
<sequence length="508" mass="55054">MLCFFPHSLLLLLLLLPLFSLPSASSSSTMAAMNVAAPNSMLPFEAETLFKIMESLSSDQNWRLSHPNPCQPGASWPGLECISAPNNSHLLHVSRLDFGTSPNPTCKPTATFPSFIFDLPLLHSLFFFNCFTHTNTTLSVSPTAFLNSSLQQLSFRSNPALVGPIPPRLSSLKSLKILTLSQNRLSGTIPPQIFGLVSLLHLDLSYNLLTGTIPIQLGKLRSLEGLDLSYNSLTGPIPTSIGQLGLLQKLDLSSNSLTGNIPDTIEKVNSLVFLALSSNQLGGHFPKGLEKLQNLQYFIMDDNPMQIPLPLAVGKLMKLQELRLASCGYSGIIPPSFSLLKNLTTLSLQNNHLSGQIPVGFSGLSHIYHLNLSRNSLTGAVPFNASFLKRLGKNLDLSGNPGLCFSPSEPTAQKFGVNVCGSNQEDGSFIQPMNESPAKSSFCYMIYLISLKFQHFSDASSPPLSPDGSSQNVELRSAHCPEKIVRKATATLSVNQLELSRFSAIAET</sequence>
<evidence type="ECO:0000313" key="8">
    <source>
        <dbReference type="EMBL" id="KAG6570561.1"/>
    </source>
</evidence>
<evidence type="ECO:0000256" key="7">
    <source>
        <dbReference type="SAM" id="SignalP"/>
    </source>
</evidence>